<evidence type="ECO:0000259" key="7">
    <source>
        <dbReference type="Pfam" id="PF00884"/>
    </source>
</evidence>
<dbReference type="PANTHER" id="PTHR10342">
    <property type="entry name" value="ARYLSULFATASE"/>
    <property type="match status" value="1"/>
</dbReference>
<keyword evidence="4" id="KW-0378">Hydrolase</keyword>
<organism evidence="8 9">
    <name type="scientific">Rhipicephalus microplus</name>
    <name type="common">Cattle tick</name>
    <name type="synonym">Boophilus microplus</name>
    <dbReference type="NCBI Taxonomy" id="6941"/>
    <lineage>
        <taxon>Eukaryota</taxon>
        <taxon>Metazoa</taxon>
        <taxon>Ecdysozoa</taxon>
        <taxon>Arthropoda</taxon>
        <taxon>Chelicerata</taxon>
        <taxon>Arachnida</taxon>
        <taxon>Acari</taxon>
        <taxon>Parasitiformes</taxon>
        <taxon>Ixodida</taxon>
        <taxon>Ixodoidea</taxon>
        <taxon>Ixodidae</taxon>
        <taxon>Rhipicephalinae</taxon>
        <taxon>Rhipicephalus</taxon>
        <taxon>Boophilus</taxon>
    </lineage>
</organism>
<feature type="domain" description="Sulfatase N-terminal" evidence="7">
    <location>
        <begin position="2"/>
        <end position="319"/>
    </location>
</feature>
<dbReference type="EMBL" id="JABSTU010000004">
    <property type="protein sequence ID" value="KAH8034163.1"/>
    <property type="molecule type" value="Genomic_DNA"/>
</dbReference>
<dbReference type="OMA" id="THENQNA"/>
<evidence type="ECO:0000256" key="2">
    <source>
        <dbReference type="ARBA" id="ARBA00008779"/>
    </source>
</evidence>
<keyword evidence="3" id="KW-0479">Metal-binding</keyword>
<dbReference type="AlphaFoldDB" id="A0A9J6EIC2"/>
<evidence type="ECO:0000256" key="6">
    <source>
        <dbReference type="ARBA" id="ARBA00023180"/>
    </source>
</evidence>
<keyword evidence="5" id="KW-0106">Calcium</keyword>
<proteinExistence type="inferred from homology"/>
<evidence type="ECO:0000256" key="3">
    <source>
        <dbReference type="ARBA" id="ARBA00022723"/>
    </source>
</evidence>
<gene>
    <name evidence="8" type="ORF">HPB51_021553</name>
</gene>
<keyword evidence="9" id="KW-1185">Reference proteome</keyword>
<comment type="cofactor">
    <cofactor evidence="1">
        <name>Ca(2+)</name>
        <dbReference type="ChEBI" id="CHEBI:29108"/>
    </cofactor>
</comment>
<sequence>MQGWNDVSYHGCPQIRTPNIDALAWNGIRLRRYYAQPLCTPSRAALLTGRYPIYTGLQHSVIYNEEPRGLPLSHTLLPQRLADLGYVTHHLGKWHLGFFKKEYTPTMRGFERHVGFWGAYIDYYKHEKTYLGPTRSPGLDMRRNFFLARNDTGKYVTELLTEEALEIIENHPVDKPLFLYLAHLAPHSAGPQDPLQVPDRYIEQYRDIGSTERMMYAGMVSALDESVGLVFEALAKKGMLSNTLFVFSSDNGADVAGPNANYASSWPLRGQKYTPWEGGVRAAALLWSHVLGAKSRAGGDYEHLFHITDWLPTLYQLAGGEPVHLGDIDGVSHANALVGDASPQPPSPPRTELVVNIDSIDNYSAIIDGHFKFVVGVAEGGIYDHWYPILGNVDWNSTKALEQCEASPVARVLRSLGAKPTCGPSGGAAPIDCGVRNLAKACQPTVAPCLFDLREDPCEYNDVAAEHPELVKSLLVKLRRYEDASMPPANIPHDPLSDPGLYGNAWIPWREKQP</sequence>
<dbReference type="OrthoDB" id="6481573at2759"/>
<dbReference type="SUPFAM" id="SSF53649">
    <property type="entry name" value="Alkaline phosphatase-like"/>
    <property type="match status" value="1"/>
</dbReference>
<reference evidence="8" key="1">
    <citation type="journal article" date="2020" name="Cell">
        <title>Large-Scale Comparative Analyses of Tick Genomes Elucidate Their Genetic Diversity and Vector Capacities.</title>
        <authorList>
            <consortium name="Tick Genome and Microbiome Consortium (TIGMIC)"/>
            <person name="Jia N."/>
            <person name="Wang J."/>
            <person name="Shi W."/>
            <person name="Du L."/>
            <person name="Sun Y."/>
            <person name="Zhan W."/>
            <person name="Jiang J.F."/>
            <person name="Wang Q."/>
            <person name="Zhang B."/>
            <person name="Ji P."/>
            <person name="Bell-Sakyi L."/>
            <person name="Cui X.M."/>
            <person name="Yuan T.T."/>
            <person name="Jiang B.G."/>
            <person name="Yang W.F."/>
            <person name="Lam T.T."/>
            <person name="Chang Q.C."/>
            <person name="Ding S.J."/>
            <person name="Wang X.J."/>
            <person name="Zhu J.G."/>
            <person name="Ruan X.D."/>
            <person name="Zhao L."/>
            <person name="Wei J.T."/>
            <person name="Ye R.Z."/>
            <person name="Que T.C."/>
            <person name="Du C.H."/>
            <person name="Zhou Y.H."/>
            <person name="Cheng J.X."/>
            <person name="Dai P.F."/>
            <person name="Guo W.B."/>
            <person name="Han X.H."/>
            <person name="Huang E.J."/>
            <person name="Li L.F."/>
            <person name="Wei W."/>
            <person name="Gao Y.C."/>
            <person name="Liu J.Z."/>
            <person name="Shao H.Z."/>
            <person name="Wang X."/>
            <person name="Wang C.C."/>
            <person name="Yang T.C."/>
            <person name="Huo Q.B."/>
            <person name="Li W."/>
            <person name="Chen H.Y."/>
            <person name="Chen S.E."/>
            <person name="Zhou L.G."/>
            <person name="Ni X.B."/>
            <person name="Tian J.H."/>
            <person name="Sheng Y."/>
            <person name="Liu T."/>
            <person name="Pan Y.S."/>
            <person name="Xia L.Y."/>
            <person name="Li J."/>
            <person name="Zhao F."/>
            <person name="Cao W.C."/>
        </authorList>
    </citation>
    <scope>NUCLEOTIDE SEQUENCE</scope>
    <source>
        <strain evidence="8">Rmic-2018</strain>
    </source>
</reference>
<evidence type="ECO:0000256" key="5">
    <source>
        <dbReference type="ARBA" id="ARBA00022837"/>
    </source>
</evidence>
<evidence type="ECO:0000256" key="4">
    <source>
        <dbReference type="ARBA" id="ARBA00022801"/>
    </source>
</evidence>
<dbReference type="PANTHER" id="PTHR10342:SF273">
    <property type="entry name" value="RE14504P"/>
    <property type="match status" value="1"/>
</dbReference>
<dbReference type="Gene3D" id="3.40.720.10">
    <property type="entry name" value="Alkaline Phosphatase, subunit A"/>
    <property type="match status" value="1"/>
</dbReference>
<evidence type="ECO:0000313" key="9">
    <source>
        <dbReference type="Proteomes" id="UP000821866"/>
    </source>
</evidence>
<comment type="caution">
    <text evidence="8">The sequence shown here is derived from an EMBL/GenBank/DDBJ whole genome shotgun (WGS) entry which is preliminary data.</text>
</comment>
<evidence type="ECO:0000313" key="8">
    <source>
        <dbReference type="EMBL" id="KAH8034163.1"/>
    </source>
</evidence>
<dbReference type="CDD" id="cd16029">
    <property type="entry name" value="4-S"/>
    <property type="match status" value="1"/>
</dbReference>
<dbReference type="Pfam" id="PF00884">
    <property type="entry name" value="Sulfatase"/>
    <property type="match status" value="1"/>
</dbReference>
<name>A0A9J6EIC2_RHIMP</name>
<dbReference type="GO" id="GO:0008484">
    <property type="term" value="F:sulfuric ester hydrolase activity"/>
    <property type="evidence" value="ECO:0007669"/>
    <property type="project" value="InterPro"/>
</dbReference>
<accession>A0A9J6EIC2</accession>
<dbReference type="PROSITE" id="PS00523">
    <property type="entry name" value="SULFATASE_1"/>
    <property type="match status" value="1"/>
</dbReference>
<reference evidence="8" key="2">
    <citation type="submission" date="2021-09" db="EMBL/GenBank/DDBJ databases">
        <authorList>
            <person name="Jia N."/>
            <person name="Wang J."/>
            <person name="Shi W."/>
            <person name="Du L."/>
            <person name="Sun Y."/>
            <person name="Zhan W."/>
            <person name="Jiang J."/>
            <person name="Wang Q."/>
            <person name="Zhang B."/>
            <person name="Ji P."/>
            <person name="Sakyi L.B."/>
            <person name="Cui X."/>
            <person name="Yuan T."/>
            <person name="Jiang B."/>
            <person name="Yang W."/>
            <person name="Lam T.T.-Y."/>
            <person name="Chang Q."/>
            <person name="Ding S."/>
            <person name="Wang X."/>
            <person name="Zhu J."/>
            <person name="Ruan X."/>
            <person name="Zhao L."/>
            <person name="Wei J."/>
            <person name="Que T."/>
            <person name="Du C."/>
            <person name="Cheng J."/>
            <person name="Dai P."/>
            <person name="Han X."/>
            <person name="Huang E."/>
            <person name="Gao Y."/>
            <person name="Liu J."/>
            <person name="Shao H."/>
            <person name="Ye R."/>
            <person name="Li L."/>
            <person name="Wei W."/>
            <person name="Wang X."/>
            <person name="Wang C."/>
            <person name="Huo Q."/>
            <person name="Li W."/>
            <person name="Guo W."/>
            <person name="Chen H."/>
            <person name="Chen S."/>
            <person name="Zhou L."/>
            <person name="Zhou L."/>
            <person name="Ni X."/>
            <person name="Tian J."/>
            <person name="Zhou Y."/>
            <person name="Sheng Y."/>
            <person name="Liu T."/>
            <person name="Pan Y."/>
            <person name="Xia L."/>
            <person name="Li J."/>
            <person name="Zhao F."/>
            <person name="Cao W."/>
        </authorList>
    </citation>
    <scope>NUCLEOTIDE SEQUENCE</scope>
    <source>
        <strain evidence="8">Rmic-2018</strain>
        <tissue evidence="8">Larvae</tissue>
    </source>
</reference>
<dbReference type="InterPro" id="IPR047115">
    <property type="entry name" value="ARSB"/>
</dbReference>
<comment type="similarity">
    <text evidence="2">Belongs to the sulfatase family.</text>
</comment>
<dbReference type="Gene3D" id="3.30.1120.10">
    <property type="match status" value="1"/>
</dbReference>
<keyword evidence="6" id="KW-0325">Glycoprotein</keyword>
<dbReference type="VEuPathDB" id="VectorBase:LOC119161271"/>
<dbReference type="GO" id="GO:0046872">
    <property type="term" value="F:metal ion binding"/>
    <property type="evidence" value="ECO:0007669"/>
    <property type="project" value="UniProtKB-KW"/>
</dbReference>
<evidence type="ECO:0000256" key="1">
    <source>
        <dbReference type="ARBA" id="ARBA00001913"/>
    </source>
</evidence>
<dbReference type="InterPro" id="IPR000917">
    <property type="entry name" value="Sulfatase_N"/>
</dbReference>
<dbReference type="InterPro" id="IPR024607">
    <property type="entry name" value="Sulfatase_CS"/>
</dbReference>
<dbReference type="Proteomes" id="UP000821866">
    <property type="component" value="Chromosome 2"/>
</dbReference>
<dbReference type="InterPro" id="IPR017850">
    <property type="entry name" value="Alkaline_phosphatase_core_sf"/>
</dbReference>
<protein>
    <recommendedName>
        <fullName evidence="7">Sulfatase N-terminal domain-containing protein</fullName>
    </recommendedName>
</protein>